<accession>A0ABV0TS81</accession>
<reference evidence="1 2" key="1">
    <citation type="submission" date="2021-06" db="EMBL/GenBank/DDBJ databases">
        <authorList>
            <person name="Palmer J.M."/>
        </authorList>
    </citation>
    <scope>NUCLEOTIDE SEQUENCE [LARGE SCALE GENOMIC DNA]</scope>
    <source>
        <strain evidence="2">if_2019</strain>
        <tissue evidence="1">Muscle</tissue>
    </source>
</reference>
<sequence length="101" mass="11547">MLKNSFFLSKLKGRSQTSKFDVSPKKNLIVIAPPRIPAETRNLLVLIHICPQRIFNDHTLTSTKPCPLRTGSVMFDFERSIFDPRHLINIKVSPVTDNKMV</sequence>
<name>A0ABV0TS81_9TELE</name>
<comment type="caution">
    <text evidence="1">The sequence shown here is derived from an EMBL/GenBank/DDBJ whole genome shotgun (WGS) entry which is preliminary data.</text>
</comment>
<keyword evidence="2" id="KW-1185">Reference proteome</keyword>
<organism evidence="1 2">
    <name type="scientific">Ilyodon furcidens</name>
    <name type="common">goldbreast splitfin</name>
    <dbReference type="NCBI Taxonomy" id="33524"/>
    <lineage>
        <taxon>Eukaryota</taxon>
        <taxon>Metazoa</taxon>
        <taxon>Chordata</taxon>
        <taxon>Craniata</taxon>
        <taxon>Vertebrata</taxon>
        <taxon>Euteleostomi</taxon>
        <taxon>Actinopterygii</taxon>
        <taxon>Neopterygii</taxon>
        <taxon>Teleostei</taxon>
        <taxon>Neoteleostei</taxon>
        <taxon>Acanthomorphata</taxon>
        <taxon>Ovalentaria</taxon>
        <taxon>Atherinomorphae</taxon>
        <taxon>Cyprinodontiformes</taxon>
        <taxon>Goodeidae</taxon>
        <taxon>Ilyodon</taxon>
    </lineage>
</organism>
<proteinExistence type="predicted"/>
<gene>
    <name evidence="1" type="ORF">ILYODFUR_035742</name>
</gene>
<evidence type="ECO:0000313" key="1">
    <source>
        <dbReference type="EMBL" id="MEQ2234861.1"/>
    </source>
</evidence>
<dbReference type="EMBL" id="JAHRIQ010041707">
    <property type="protein sequence ID" value="MEQ2234861.1"/>
    <property type="molecule type" value="Genomic_DNA"/>
</dbReference>
<dbReference type="Proteomes" id="UP001482620">
    <property type="component" value="Unassembled WGS sequence"/>
</dbReference>
<protein>
    <submittedName>
        <fullName evidence="1">Uncharacterized protein</fullName>
    </submittedName>
</protein>
<evidence type="ECO:0000313" key="2">
    <source>
        <dbReference type="Proteomes" id="UP001482620"/>
    </source>
</evidence>